<dbReference type="InterPro" id="IPR050540">
    <property type="entry name" value="F-actin_Monoox_Mical"/>
</dbReference>
<feature type="compositionally biased region" description="Basic and acidic residues" evidence="4">
    <location>
        <begin position="791"/>
        <end position="803"/>
    </location>
</feature>
<keyword evidence="7" id="KW-1185">Reference proteome</keyword>
<feature type="region of interest" description="Disordered" evidence="4">
    <location>
        <begin position="273"/>
        <end position="348"/>
    </location>
</feature>
<evidence type="ECO:0000259" key="5">
    <source>
        <dbReference type="PROSITE" id="PS50021"/>
    </source>
</evidence>
<dbReference type="AlphaFoldDB" id="A0A3B4E6P4"/>
<comment type="similarity">
    <text evidence="3">Belongs to the smoothelin family.</text>
</comment>
<sequence>MTDKRYSALDETSLRNLLDGTVDMAERRLIRTAIRELRRHEIEDMEAALTNKRFRRAQEHRHEDKENQLRPELAASLDLLSSKLQDIQDIEELSAMLRSTTEYEERKLIRAAIRQLRDEEIQGALEKIQLTGRPVEQHHNPQRNLDLEDTLKENLDKTERIETPHNQAQSKEALRTGSNSDMVLVLDPLVREVVSCPLTLHSHRDSGSPSSDVISSYRERSDSVESNRSQDILQRKRLDSGTSEHSHACSRPSSESNASELGAPLEWAVGGEQAAGGSLVSTDSEVETKNHGPSKVDDLSSTTTTNMETPDGAVSSKKTAKASCTLKESSGKPTDNILKQKVTSGPDTPFSLNKDKVLTSKTAASQMFNRASSVRDRVRKFAEPAAISSQTKDVQRAIHRAPSSTNAFLTVPATPAHSESRDATPSLSSSCLYTSPGSGENLSEGLPAQSEALSNVQSLGAVGGPQNSTEDVWSPSYSSEEGQAPEGKPSSRTPDHQGDPESNMKTFLTIEIKDGRTITPQVSASSSSMGANVMPRIITGTSGQRAELTLGLRATPFKISSSSHLSGPSIKMETEPGFTTEPSVQTASEAPVVPNGSSVAQVKNEVLSSANSSKLTSEQLEAIEDEEILDKMLDDSKDFEERKMIRAAMRELRKKKREARLGCSQDELDQREKEREVRLQELRQQREERAQKTRPGPGAGEVVMKKIEKSADGSTVSEITKTNRFAQSDDGSRMSRSTIMEATYTQKSDRGTMQTKSYSYSSSSSTSTKKVGSVFDREDDTSRSGGSLAALERRQAERKKELMRAQTLPKTSTSQARKAMIEKLEKDGGGSPAAQVNKVQRSTSFGVPNANSIKQMLLDWCRAKTRGYDNVDIQNFSSSWSDGLAFCALVHNFFPEAFDYSALIPSNRRQNFEVAFKTAEAFANCMPLLEVEDMMIMGKKPDSKCVFTYVQSLVNHLRRYEMTCRVHSDH</sequence>
<feature type="compositionally biased region" description="Polar residues" evidence="4">
    <location>
        <begin position="423"/>
        <end position="441"/>
    </location>
</feature>
<feature type="region of interest" description="Disordered" evidence="4">
    <location>
        <begin position="685"/>
        <end position="704"/>
    </location>
</feature>
<feature type="region of interest" description="Disordered" evidence="4">
    <location>
        <begin position="200"/>
        <end position="260"/>
    </location>
</feature>
<dbReference type="InterPro" id="IPR022189">
    <property type="entry name" value="SMTN"/>
</dbReference>
<feature type="region of interest" description="Disordered" evidence="4">
    <location>
        <begin position="405"/>
        <end position="445"/>
    </location>
</feature>
<dbReference type="GeneTree" id="ENSGT00940000161655"/>
<proteinExistence type="inferred from homology"/>
<evidence type="ECO:0000256" key="4">
    <source>
        <dbReference type="SAM" id="MobiDB-lite"/>
    </source>
</evidence>
<evidence type="ECO:0000256" key="3">
    <source>
        <dbReference type="ARBA" id="ARBA00061655"/>
    </source>
</evidence>
<evidence type="ECO:0000313" key="6">
    <source>
        <dbReference type="Ensembl" id="ENSPNAP00000031348.1"/>
    </source>
</evidence>
<evidence type="ECO:0000313" key="7">
    <source>
        <dbReference type="Proteomes" id="UP001501920"/>
    </source>
</evidence>
<accession>A0A3B4E6P4</accession>
<dbReference type="Pfam" id="PF00307">
    <property type="entry name" value="CH"/>
    <property type="match status" value="1"/>
</dbReference>
<feature type="region of interest" description="Disordered" evidence="4">
    <location>
        <begin position="459"/>
        <end position="502"/>
    </location>
</feature>
<feature type="compositionally biased region" description="Polar residues" evidence="4">
    <location>
        <begin position="465"/>
        <end position="481"/>
    </location>
</feature>
<feature type="compositionally biased region" description="Low complexity" evidence="4">
    <location>
        <begin position="207"/>
        <end position="216"/>
    </location>
</feature>
<dbReference type="OrthoDB" id="10017054at2759"/>
<dbReference type="Gene3D" id="1.10.418.10">
    <property type="entry name" value="Calponin-like domain"/>
    <property type="match status" value="1"/>
</dbReference>
<evidence type="ECO:0000256" key="2">
    <source>
        <dbReference type="ARBA" id="ARBA00023054"/>
    </source>
</evidence>
<feature type="compositionally biased region" description="Basic and acidic residues" evidence="4">
    <location>
        <begin position="286"/>
        <end position="298"/>
    </location>
</feature>
<dbReference type="FunFam" id="1.10.418.10:FF:000009">
    <property type="entry name" value="smoothelin isoform X2"/>
    <property type="match status" value="1"/>
</dbReference>
<reference evidence="6" key="3">
    <citation type="submission" date="2025-09" db="UniProtKB">
        <authorList>
            <consortium name="Ensembl"/>
        </authorList>
    </citation>
    <scope>IDENTIFICATION</scope>
</reference>
<dbReference type="Pfam" id="PF12510">
    <property type="entry name" value="Smoothelin"/>
    <property type="match status" value="3"/>
</dbReference>
<dbReference type="InterPro" id="IPR036872">
    <property type="entry name" value="CH_dom_sf"/>
</dbReference>
<feature type="region of interest" description="Disordered" evidence="4">
    <location>
        <begin position="575"/>
        <end position="596"/>
    </location>
</feature>
<reference evidence="6 7" key="1">
    <citation type="submission" date="2020-10" db="EMBL/GenBank/DDBJ databases">
        <title>Pygocentrus nattereri (red-bellied piranha) genome, fPygNat1, primary haplotype.</title>
        <authorList>
            <person name="Myers G."/>
            <person name="Meyer A."/>
            <person name="Karagic N."/>
            <person name="Pippel M."/>
            <person name="Winkler S."/>
            <person name="Tracey A."/>
            <person name="Wood J."/>
            <person name="Formenti G."/>
            <person name="Howe K."/>
            <person name="Fedrigo O."/>
            <person name="Jarvis E.D."/>
        </authorList>
    </citation>
    <scope>NUCLEOTIDE SEQUENCE [LARGE SCALE GENOMIC DNA]</scope>
</reference>
<feature type="compositionally biased region" description="Basic and acidic residues" evidence="4">
    <location>
        <begin position="233"/>
        <end position="247"/>
    </location>
</feature>
<name>A0A3B4E6P4_PYGNA</name>
<feature type="region of interest" description="Disordered" evidence="4">
    <location>
        <begin position="709"/>
        <end position="815"/>
    </location>
</feature>
<dbReference type="Proteomes" id="UP001501920">
    <property type="component" value="Chromosome 20"/>
</dbReference>
<keyword evidence="2" id="KW-0175">Coiled coil</keyword>
<keyword evidence="1" id="KW-0597">Phosphoprotein</keyword>
<feature type="compositionally biased region" description="Polar residues" evidence="4">
    <location>
        <begin position="712"/>
        <end position="726"/>
    </location>
</feature>
<dbReference type="PANTHER" id="PTHR23167">
    <property type="entry name" value="CALPONIN HOMOLOGY DOMAIN-CONTAINING PROTEIN DDB_G0272472-RELATED"/>
    <property type="match status" value="1"/>
</dbReference>
<protein>
    <recommendedName>
        <fullName evidence="5">Calponin-homology (CH) domain-containing protein</fullName>
    </recommendedName>
</protein>
<feature type="compositionally biased region" description="Low complexity" evidence="4">
    <location>
        <begin position="755"/>
        <end position="770"/>
    </location>
</feature>
<reference evidence="6" key="2">
    <citation type="submission" date="2025-08" db="UniProtKB">
        <authorList>
            <consortium name="Ensembl"/>
        </authorList>
    </citation>
    <scope>IDENTIFICATION</scope>
</reference>
<evidence type="ECO:0000256" key="1">
    <source>
        <dbReference type="ARBA" id="ARBA00022553"/>
    </source>
</evidence>
<dbReference type="STRING" id="42514.ENSPNAP00000031348"/>
<gene>
    <name evidence="6" type="primary">SMTN</name>
</gene>
<feature type="domain" description="Calponin-homology (CH)" evidence="5">
    <location>
        <begin position="851"/>
        <end position="958"/>
    </location>
</feature>
<feature type="compositionally biased region" description="Polar residues" evidence="4">
    <location>
        <begin position="299"/>
        <end position="308"/>
    </location>
</feature>
<feature type="compositionally biased region" description="Polar residues" evidence="4">
    <location>
        <begin position="734"/>
        <end position="754"/>
    </location>
</feature>
<dbReference type="SUPFAM" id="SSF47576">
    <property type="entry name" value="Calponin-homology domain, CH-domain"/>
    <property type="match status" value="1"/>
</dbReference>
<dbReference type="InterPro" id="IPR001715">
    <property type="entry name" value="CH_dom"/>
</dbReference>
<organism evidence="6 7">
    <name type="scientific">Pygocentrus nattereri</name>
    <name type="common">Red-bellied piranha</name>
    <dbReference type="NCBI Taxonomy" id="42514"/>
    <lineage>
        <taxon>Eukaryota</taxon>
        <taxon>Metazoa</taxon>
        <taxon>Chordata</taxon>
        <taxon>Craniata</taxon>
        <taxon>Vertebrata</taxon>
        <taxon>Euteleostomi</taxon>
        <taxon>Actinopterygii</taxon>
        <taxon>Neopterygii</taxon>
        <taxon>Teleostei</taxon>
        <taxon>Ostariophysi</taxon>
        <taxon>Characiformes</taxon>
        <taxon>Characoidei</taxon>
        <taxon>Pygocentrus</taxon>
    </lineage>
</organism>
<dbReference type="SMART" id="SM00033">
    <property type="entry name" value="CH"/>
    <property type="match status" value="1"/>
</dbReference>
<dbReference type="Ensembl" id="ENSPNAT00000020215.2">
    <property type="protein sequence ID" value="ENSPNAP00000031348.1"/>
    <property type="gene ID" value="ENSPNAG00000018622.2"/>
</dbReference>
<dbReference type="PANTHER" id="PTHR23167:SF52">
    <property type="entry name" value="SMOOTHELIN"/>
    <property type="match status" value="1"/>
</dbReference>
<dbReference type="PROSITE" id="PS50021">
    <property type="entry name" value="CH"/>
    <property type="match status" value="1"/>
</dbReference>